<keyword evidence="8" id="KW-0547">Nucleotide-binding</keyword>
<evidence type="ECO:0000256" key="7">
    <source>
        <dbReference type="ARBA" id="ARBA00022723"/>
    </source>
</evidence>
<dbReference type="GO" id="GO:0005524">
    <property type="term" value="F:ATP binding"/>
    <property type="evidence" value="ECO:0007669"/>
    <property type="project" value="UniProtKB-KW"/>
</dbReference>
<evidence type="ECO:0000256" key="1">
    <source>
        <dbReference type="ARBA" id="ARBA00002180"/>
    </source>
</evidence>
<feature type="compositionally biased region" description="Polar residues" evidence="23">
    <location>
        <begin position="40"/>
        <end position="50"/>
    </location>
</feature>
<evidence type="ECO:0000256" key="13">
    <source>
        <dbReference type="ARBA" id="ARBA00022842"/>
    </source>
</evidence>
<keyword evidence="26" id="KW-1185">Reference proteome</keyword>
<evidence type="ECO:0000256" key="5">
    <source>
        <dbReference type="ARBA" id="ARBA00022695"/>
    </source>
</evidence>
<feature type="region of interest" description="Disordered" evidence="23">
    <location>
        <begin position="1498"/>
        <end position="1528"/>
    </location>
</feature>
<accession>A0A2N5VZW5</accession>
<dbReference type="Proteomes" id="UP000235388">
    <property type="component" value="Unassembled WGS sequence"/>
</dbReference>
<dbReference type="GO" id="GO:0032196">
    <property type="term" value="P:transposition"/>
    <property type="evidence" value="ECO:0007669"/>
    <property type="project" value="UniProtKB-KW"/>
</dbReference>
<reference evidence="25 26" key="1">
    <citation type="submission" date="2017-11" db="EMBL/GenBank/DDBJ databases">
        <title>De novo assembly and phasing of dikaryotic genomes from two isolates of Puccinia coronata f. sp. avenae, the causal agent of oat crown rust.</title>
        <authorList>
            <person name="Miller M.E."/>
            <person name="Zhang Y."/>
            <person name="Omidvar V."/>
            <person name="Sperschneider J."/>
            <person name="Schwessinger B."/>
            <person name="Raley C."/>
            <person name="Palmer J.M."/>
            <person name="Garnica D."/>
            <person name="Upadhyaya N."/>
            <person name="Rathjen J."/>
            <person name="Taylor J.M."/>
            <person name="Park R.F."/>
            <person name="Dodds P.N."/>
            <person name="Hirsch C.D."/>
            <person name="Kianian S.F."/>
            <person name="Figueroa M."/>
        </authorList>
    </citation>
    <scope>NUCLEOTIDE SEQUENCE [LARGE SCALE GENOMIC DNA]</scope>
    <source>
        <strain evidence="25">12NC29</strain>
    </source>
</reference>
<evidence type="ECO:0000256" key="6">
    <source>
        <dbReference type="ARBA" id="ARBA00022722"/>
    </source>
</evidence>
<dbReference type="InterPro" id="IPR012337">
    <property type="entry name" value="RNaseH-like_sf"/>
</dbReference>
<dbReference type="InterPro" id="IPR039537">
    <property type="entry name" value="Retrotran_Ty1/copia-like"/>
</dbReference>
<dbReference type="SUPFAM" id="SSF53098">
    <property type="entry name" value="Ribonuclease H-like"/>
    <property type="match status" value="1"/>
</dbReference>
<keyword evidence="6" id="KW-0540">Nuclease</keyword>
<keyword evidence="18" id="KW-0917">Virion maturation</keyword>
<evidence type="ECO:0000256" key="23">
    <source>
        <dbReference type="SAM" id="MobiDB-lite"/>
    </source>
</evidence>
<keyword evidence="12" id="KW-0067">ATP-binding</keyword>
<evidence type="ECO:0000256" key="11">
    <source>
        <dbReference type="ARBA" id="ARBA00022801"/>
    </source>
</evidence>
<comment type="catalytic activity">
    <reaction evidence="22">
        <text>DNA(n) + a 2'-deoxyribonucleoside 5'-triphosphate = DNA(n+1) + diphosphate</text>
        <dbReference type="Rhea" id="RHEA:22508"/>
        <dbReference type="Rhea" id="RHEA-COMP:17339"/>
        <dbReference type="Rhea" id="RHEA-COMP:17340"/>
        <dbReference type="ChEBI" id="CHEBI:33019"/>
        <dbReference type="ChEBI" id="CHEBI:61560"/>
        <dbReference type="ChEBI" id="CHEBI:173112"/>
        <dbReference type="EC" id="2.7.7.7"/>
    </reaction>
</comment>
<dbReference type="InterPro" id="IPR013103">
    <property type="entry name" value="RVT_2"/>
</dbReference>
<feature type="compositionally biased region" description="Polar residues" evidence="23">
    <location>
        <begin position="1506"/>
        <end position="1520"/>
    </location>
</feature>
<dbReference type="Gene3D" id="3.30.420.10">
    <property type="entry name" value="Ribonuclease H-like superfamily/Ribonuclease H"/>
    <property type="match status" value="1"/>
</dbReference>
<dbReference type="GO" id="GO:0005634">
    <property type="term" value="C:nucleus"/>
    <property type="evidence" value="ECO:0007669"/>
    <property type="project" value="UniProtKB-ARBA"/>
</dbReference>
<evidence type="ECO:0000256" key="8">
    <source>
        <dbReference type="ARBA" id="ARBA00022741"/>
    </source>
</evidence>
<dbReference type="InterPro" id="IPR001584">
    <property type="entry name" value="Integrase_cat-core"/>
</dbReference>
<dbReference type="InterPro" id="IPR057670">
    <property type="entry name" value="SH3_retrovirus"/>
</dbReference>
<evidence type="ECO:0000313" key="25">
    <source>
        <dbReference type="EMBL" id="PLW55554.1"/>
    </source>
</evidence>
<keyword evidence="13" id="KW-0460">Magnesium</keyword>
<dbReference type="GO" id="GO:0015074">
    <property type="term" value="P:DNA integration"/>
    <property type="evidence" value="ECO:0007669"/>
    <property type="project" value="UniProtKB-KW"/>
</dbReference>
<feature type="domain" description="Integrase catalytic" evidence="24">
    <location>
        <begin position="727"/>
        <end position="896"/>
    </location>
</feature>
<comment type="caution">
    <text evidence="25">The sequence shown here is derived from an EMBL/GenBank/DDBJ whole genome shotgun (WGS) entry which is preliminary data.</text>
</comment>
<dbReference type="InterPro" id="IPR054722">
    <property type="entry name" value="PolX-like_BBD"/>
</dbReference>
<evidence type="ECO:0000256" key="14">
    <source>
        <dbReference type="ARBA" id="ARBA00022884"/>
    </source>
</evidence>
<keyword evidence="15" id="KW-0229">DNA integration</keyword>
<evidence type="ECO:0000256" key="22">
    <source>
        <dbReference type="ARBA" id="ARBA00049244"/>
    </source>
</evidence>
<dbReference type="Pfam" id="PF07727">
    <property type="entry name" value="RVT_2"/>
    <property type="match status" value="1"/>
</dbReference>
<evidence type="ECO:0000256" key="15">
    <source>
        <dbReference type="ARBA" id="ARBA00022908"/>
    </source>
</evidence>
<dbReference type="GO" id="GO:0003723">
    <property type="term" value="F:RNA binding"/>
    <property type="evidence" value="ECO:0007669"/>
    <property type="project" value="UniProtKB-KW"/>
</dbReference>
<evidence type="ECO:0000256" key="19">
    <source>
        <dbReference type="ARBA" id="ARBA00023172"/>
    </source>
</evidence>
<keyword evidence="5" id="KW-0548">Nucleotidyltransferase</keyword>
<dbReference type="CDD" id="cd09272">
    <property type="entry name" value="RNase_HI_RT_Ty1"/>
    <property type="match status" value="1"/>
</dbReference>
<dbReference type="GO" id="GO:0006310">
    <property type="term" value="P:DNA recombination"/>
    <property type="evidence" value="ECO:0007669"/>
    <property type="project" value="UniProtKB-KW"/>
</dbReference>
<evidence type="ECO:0000256" key="3">
    <source>
        <dbReference type="ARBA" id="ARBA00022612"/>
    </source>
</evidence>
<keyword evidence="19" id="KW-0233">DNA recombination</keyword>
<dbReference type="GO" id="GO:0046872">
    <property type="term" value="F:metal ion binding"/>
    <property type="evidence" value="ECO:0007669"/>
    <property type="project" value="UniProtKB-KW"/>
</dbReference>
<dbReference type="PROSITE" id="PS50994">
    <property type="entry name" value="INTEGRASE"/>
    <property type="match status" value="1"/>
</dbReference>
<evidence type="ECO:0000256" key="4">
    <source>
        <dbReference type="ARBA" id="ARBA00022670"/>
    </source>
</evidence>
<evidence type="ECO:0000256" key="12">
    <source>
        <dbReference type="ARBA" id="ARBA00022840"/>
    </source>
</evidence>
<dbReference type="GO" id="GO:0004519">
    <property type="term" value="F:endonuclease activity"/>
    <property type="evidence" value="ECO:0007669"/>
    <property type="project" value="UniProtKB-KW"/>
</dbReference>
<evidence type="ECO:0000259" key="24">
    <source>
        <dbReference type="PROSITE" id="PS50994"/>
    </source>
</evidence>
<keyword evidence="9" id="KW-0064">Aspartyl protease</keyword>
<evidence type="ECO:0000256" key="21">
    <source>
        <dbReference type="ARBA" id="ARBA00048173"/>
    </source>
</evidence>
<comment type="function">
    <text evidence="1">The aspartyl protease (PR) mediates the proteolytic cleavages of the Gag and Gag-Pol polyproteins after assembly of the VLP.</text>
</comment>
<dbReference type="InterPro" id="IPR043502">
    <property type="entry name" value="DNA/RNA_pol_sf"/>
</dbReference>
<evidence type="ECO:0000256" key="16">
    <source>
        <dbReference type="ARBA" id="ARBA00022918"/>
    </source>
</evidence>
<evidence type="ECO:0000256" key="18">
    <source>
        <dbReference type="ARBA" id="ARBA00023113"/>
    </source>
</evidence>
<dbReference type="OrthoDB" id="2796844at2759"/>
<evidence type="ECO:0000256" key="17">
    <source>
        <dbReference type="ARBA" id="ARBA00022932"/>
    </source>
</evidence>
<keyword evidence="20" id="KW-0511">Multifunctional enzyme</keyword>
<feature type="compositionally biased region" description="Polar residues" evidence="23">
    <location>
        <begin position="60"/>
        <end position="71"/>
    </location>
</feature>
<sequence>MSVQRSPPTKVPPPHSGAKPAPKKPNQKQPEIIEEDEGYSTETQGPSSNFPRRHPPPPSTASNPFATSGIQTPYEYASDPRNRNSIVKEGTLRFGTDEDRLKADGSNFRAWFREICEFALMSLDDADFYLKDRRNDTRDPIARTVLLSSLNRSIRSPYYDLHTSFEIMRDLKQRYVVFSRAGQLNLWEDFLNIKCDESTAAAEVSASFRNKLIDLSEAGLSFTEDNIMGLVLQNCVKRGTPLRQEFDRRIDQELTGRRKRVLEFSELVDLLTDCQEKIKADTSSKSRIPHPSAFMSEAPAGPQRSASIESSPDNIYVMASRPSRPPGRPPAIYQGCFRCGSSNHMIAQCTAPQTVPPTSNLVGNNQYTHQFPPSQNHFRSPPVYHPPGYQAHYPVLTPPVSNHSFTPARNFVARHINQPSLSNGGRPADYYRPSYGNRSQGNTTGPRPSAREADAMDYQPSYPPIDHIDSAEVAVASSSTDHHTDVLFDTGATHHVTGDRSALTDLILLHNPIPLRVATNGSSCLITAQGTLTFHGPDSTLIRLKGVLYCDKVSHTLISPVALRLAGFSFSYDPSTDTFLIFHEGRLWTTSILDIKSRKWFLPRPLSPSLNPRHSFVQTPSTSSMLHTVPDARVYSAKPAPDTIDEEPFKVVVPAASTVPYVREHLTKDEKLLLQVHRRFGHVGLRVIRRMIAKNTALGLPDSLPPGDIVCSSCMISKSVNKNTLSSDQRTFNAMDAWNVDLIGPFETAAFGGGLYVLTMRDIGSGYAEVKILQKKDEALALLIDTITRMETYTKKKLKILRSDNGGEFNSKALASYLSSKGIIAERSIAYHHYQNGCIERYNRTLQDMGRTLLVDSSLPKPYWGFAFVWACYTLNRIPNTASGECTPYEKMFGLAPNLDRFRPFGAQAYVHVPAEKRKKLDDRAHLGYVVYYLPNSKGWGFWVPDIDDFVESAVATFPDFSSLVLPPGTFSFAEICNLQLGNFKDEHTVHLQDSLVEAAMEAVPDVAESRVPATFRQAQKSERSKDWMTAVQEELANLNRLQVWDVRPVPAGTRVLKAKWVFAVKTDSVGVPTRYKARYVAKGFDQIKGMQFDATFAPTASFVSMRVILSVAALNRWPVHTFNFVAAYLNSPIEEEVWVAPPEGLHVQPGDGCLLRKALYGTKQAGRCWWQHLSGTLGQLGYSASQYDNSIYILNGNQANTTIWIHVDDGIVTGSSVEVLKNLKAALARTIEIKLISSILREHWDGVSHAATPLPASALPVSGQDGDGVEARKYLSIVGSLSYVSSGTRPDITFAVNFLARFSKNPTIDHWKALNHLLNYVAATQDACLDLSPSHQVPRLSCFTDANWGGEFSRSTYGTMVFLHGCPISWTSKRLATVAASTAHAEYMALGHGTRHVLWIQKLLEDITNSHSTAHMYCDNQAAVKICSNDASNKRTRHTDRDFYITNQALFRGQITLHWIPSKLQYADLLTKNLTPTLHRFQSAVALGGVSARGGVLWPERPTESHATYPTTPTVTNDMTNDRQDGP</sequence>
<dbReference type="GO" id="GO:0003887">
    <property type="term" value="F:DNA-directed DNA polymerase activity"/>
    <property type="evidence" value="ECO:0007669"/>
    <property type="project" value="UniProtKB-KW"/>
</dbReference>
<gene>
    <name evidence="25" type="ORF">PCANC_02166</name>
</gene>
<evidence type="ECO:0000256" key="10">
    <source>
        <dbReference type="ARBA" id="ARBA00022759"/>
    </source>
</evidence>
<keyword evidence="7" id="KW-0479">Metal-binding</keyword>
<keyword evidence="16" id="KW-0695">RNA-directed DNA polymerase</keyword>
<keyword evidence="14" id="KW-0694">RNA-binding</keyword>
<dbReference type="STRING" id="200324.A0A2N5VZW5"/>
<dbReference type="InterPro" id="IPR036397">
    <property type="entry name" value="RNaseH_sf"/>
</dbReference>
<dbReference type="Pfam" id="PF25597">
    <property type="entry name" value="SH3_retrovirus"/>
    <property type="match status" value="1"/>
</dbReference>
<evidence type="ECO:0000256" key="9">
    <source>
        <dbReference type="ARBA" id="ARBA00022750"/>
    </source>
</evidence>
<dbReference type="GO" id="GO:0006508">
    <property type="term" value="P:proteolysis"/>
    <property type="evidence" value="ECO:0007669"/>
    <property type="project" value="UniProtKB-KW"/>
</dbReference>
<dbReference type="PANTHER" id="PTHR42648:SF11">
    <property type="entry name" value="TRANSPOSON TY4-P GAG-POL POLYPROTEIN"/>
    <property type="match status" value="1"/>
</dbReference>
<dbReference type="SUPFAM" id="SSF56672">
    <property type="entry name" value="DNA/RNA polymerases"/>
    <property type="match status" value="1"/>
</dbReference>
<keyword evidence="4" id="KW-0645">Protease</keyword>
<feature type="region of interest" description="Disordered" evidence="23">
    <location>
        <begin position="417"/>
        <end position="454"/>
    </location>
</feature>
<feature type="region of interest" description="Disordered" evidence="23">
    <location>
        <begin position="280"/>
        <end position="311"/>
    </location>
</feature>
<dbReference type="GO" id="GO:0004190">
    <property type="term" value="F:aspartic-type endopeptidase activity"/>
    <property type="evidence" value="ECO:0007669"/>
    <property type="project" value="UniProtKB-KW"/>
</dbReference>
<evidence type="ECO:0000313" key="26">
    <source>
        <dbReference type="Proteomes" id="UP000235388"/>
    </source>
</evidence>
<keyword evidence="3" id="KW-1188">Viral release from host cell</keyword>
<evidence type="ECO:0000256" key="20">
    <source>
        <dbReference type="ARBA" id="ARBA00023268"/>
    </source>
</evidence>
<dbReference type="EMBL" id="PGCJ01000031">
    <property type="protein sequence ID" value="PLW55554.1"/>
    <property type="molecule type" value="Genomic_DNA"/>
</dbReference>
<feature type="region of interest" description="Disordered" evidence="23">
    <location>
        <begin position="1"/>
        <end position="83"/>
    </location>
</feature>
<dbReference type="Pfam" id="PF22936">
    <property type="entry name" value="Pol_BBD"/>
    <property type="match status" value="1"/>
</dbReference>
<protein>
    <recommendedName>
        <fullName evidence="24">Integrase catalytic domain-containing protein</fullName>
    </recommendedName>
</protein>
<organism evidence="25 26">
    <name type="scientific">Puccinia coronata f. sp. avenae</name>
    <dbReference type="NCBI Taxonomy" id="200324"/>
    <lineage>
        <taxon>Eukaryota</taxon>
        <taxon>Fungi</taxon>
        <taxon>Dikarya</taxon>
        <taxon>Basidiomycota</taxon>
        <taxon>Pucciniomycotina</taxon>
        <taxon>Pucciniomycetes</taxon>
        <taxon>Pucciniales</taxon>
        <taxon>Pucciniaceae</taxon>
        <taxon>Puccinia</taxon>
    </lineage>
</organism>
<comment type="catalytic activity">
    <reaction evidence="21">
        <text>DNA(n) + a 2'-deoxyribonucleoside 5'-triphosphate = DNA(n+1) + diphosphate</text>
        <dbReference type="Rhea" id="RHEA:22508"/>
        <dbReference type="Rhea" id="RHEA-COMP:17339"/>
        <dbReference type="Rhea" id="RHEA-COMP:17340"/>
        <dbReference type="ChEBI" id="CHEBI:33019"/>
        <dbReference type="ChEBI" id="CHEBI:61560"/>
        <dbReference type="ChEBI" id="CHEBI:173112"/>
        <dbReference type="EC" id="2.7.7.49"/>
    </reaction>
</comment>
<keyword evidence="10" id="KW-0255">Endonuclease</keyword>
<name>A0A2N5VZW5_9BASI</name>
<dbReference type="PANTHER" id="PTHR42648">
    <property type="entry name" value="TRANSPOSASE, PUTATIVE-RELATED"/>
    <property type="match status" value="1"/>
</dbReference>
<keyword evidence="2" id="KW-0815">Transposition</keyword>
<keyword evidence="17" id="KW-0239">DNA-directed DNA polymerase</keyword>
<feature type="compositionally biased region" description="Polar residues" evidence="23">
    <location>
        <begin position="436"/>
        <end position="446"/>
    </location>
</feature>
<keyword evidence="11" id="KW-0378">Hydrolase</keyword>
<evidence type="ECO:0000256" key="2">
    <source>
        <dbReference type="ARBA" id="ARBA00022578"/>
    </source>
</evidence>
<dbReference type="GO" id="GO:0003964">
    <property type="term" value="F:RNA-directed DNA polymerase activity"/>
    <property type="evidence" value="ECO:0007669"/>
    <property type="project" value="UniProtKB-KW"/>
</dbReference>
<keyword evidence="17" id="KW-0808">Transferase</keyword>
<proteinExistence type="predicted"/>